<reference evidence="2 3" key="1">
    <citation type="submission" date="2014-10" db="EMBL/GenBank/DDBJ databases">
        <title>Draft genome sequence of Novosphingobium subterraneum DSM 12447.</title>
        <authorList>
            <person name="Gan H.M."/>
            <person name="Gan H.Y."/>
            <person name="Savka M.A."/>
        </authorList>
    </citation>
    <scope>NUCLEOTIDE SEQUENCE [LARGE SCALE GENOMIC DNA]</scope>
    <source>
        <strain evidence="2 3">DSM 12447</strain>
    </source>
</reference>
<keyword evidence="3" id="KW-1185">Reference proteome</keyword>
<keyword evidence="1" id="KW-0812">Transmembrane</keyword>
<evidence type="ECO:0000313" key="3">
    <source>
        <dbReference type="Proteomes" id="UP000031338"/>
    </source>
</evidence>
<keyword evidence="1" id="KW-0472">Membrane</keyword>
<dbReference type="AlphaFoldDB" id="A0A0B8ZUT0"/>
<dbReference type="PROSITE" id="PS51257">
    <property type="entry name" value="PROKAR_LIPOPROTEIN"/>
    <property type="match status" value="1"/>
</dbReference>
<name>A0A0B8ZUT0_9SPHN</name>
<evidence type="ECO:0000256" key="1">
    <source>
        <dbReference type="SAM" id="Phobius"/>
    </source>
</evidence>
<dbReference type="Proteomes" id="UP000031338">
    <property type="component" value="Unassembled WGS sequence"/>
</dbReference>
<sequence>MKLPDWNAAEWVLVLTLAGLGCLLVGMLAGLGLYSDKLP</sequence>
<organism evidence="2 3">
    <name type="scientific">Novosphingobium subterraneum</name>
    <dbReference type="NCBI Taxonomy" id="48936"/>
    <lineage>
        <taxon>Bacteria</taxon>
        <taxon>Pseudomonadati</taxon>
        <taxon>Pseudomonadota</taxon>
        <taxon>Alphaproteobacteria</taxon>
        <taxon>Sphingomonadales</taxon>
        <taxon>Sphingomonadaceae</taxon>
        <taxon>Novosphingobium</taxon>
    </lineage>
</organism>
<proteinExistence type="predicted"/>
<evidence type="ECO:0000313" key="2">
    <source>
        <dbReference type="EMBL" id="KHS42001.1"/>
    </source>
</evidence>
<protein>
    <submittedName>
        <fullName evidence="2">Uncharacterized protein</fullName>
    </submittedName>
</protein>
<gene>
    <name evidence="2" type="ORF">NJ75_04367</name>
</gene>
<accession>A0A0B8ZUT0</accession>
<comment type="caution">
    <text evidence="2">The sequence shown here is derived from an EMBL/GenBank/DDBJ whole genome shotgun (WGS) entry which is preliminary data.</text>
</comment>
<dbReference type="EMBL" id="JRVC01000033">
    <property type="protein sequence ID" value="KHS42001.1"/>
    <property type="molecule type" value="Genomic_DNA"/>
</dbReference>
<feature type="transmembrane region" description="Helical" evidence="1">
    <location>
        <begin position="12"/>
        <end position="34"/>
    </location>
</feature>
<keyword evidence="1" id="KW-1133">Transmembrane helix</keyword>